<reference evidence="2 3" key="1">
    <citation type="submission" date="2020-02" db="EMBL/GenBank/DDBJ databases">
        <title>Whole-genome analyses of novel actinobacteria.</title>
        <authorList>
            <person name="Sahin N."/>
            <person name="Gencbay T."/>
        </authorList>
    </citation>
    <scope>NUCLEOTIDE SEQUENCE [LARGE SCALE GENOMIC DNA]</scope>
    <source>
        <strain evidence="2 3">HC44</strain>
    </source>
</reference>
<sequence>MTATVPTRRTRKILRLPQLRRQPSPRHAPDTPVDRGPGTPEAWLAGLRLGS</sequence>
<dbReference type="Proteomes" id="UP000472335">
    <property type="component" value="Unassembled WGS sequence"/>
</dbReference>
<proteinExistence type="predicted"/>
<evidence type="ECO:0000256" key="1">
    <source>
        <dbReference type="SAM" id="MobiDB-lite"/>
    </source>
</evidence>
<dbReference type="EMBL" id="JAAKZY010000051">
    <property type="protein sequence ID" value="NGO09465.1"/>
    <property type="molecule type" value="Genomic_DNA"/>
</dbReference>
<gene>
    <name evidence="2" type="ORF">G5C60_18135</name>
</gene>
<feature type="region of interest" description="Disordered" evidence="1">
    <location>
        <begin position="1"/>
        <end position="51"/>
    </location>
</feature>
<comment type="caution">
    <text evidence="2">The sequence shown here is derived from an EMBL/GenBank/DDBJ whole genome shotgun (WGS) entry which is preliminary data.</text>
</comment>
<organism evidence="2 3">
    <name type="scientific">Streptomyces scabichelini</name>
    <dbReference type="NCBI Taxonomy" id="2711217"/>
    <lineage>
        <taxon>Bacteria</taxon>
        <taxon>Bacillati</taxon>
        <taxon>Actinomycetota</taxon>
        <taxon>Actinomycetes</taxon>
        <taxon>Kitasatosporales</taxon>
        <taxon>Streptomycetaceae</taxon>
        <taxon>Streptomyces</taxon>
    </lineage>
</organism>
<protein>
    <submittedName>
        <fullName evidence="2">Uncharacterized protein</fullName>
    </submittedName>
</protein>
<evidence type="ECO:0000313" key="2">
    <source>
        <dbReference type="EMBL" id="NGO09465.1"/>
    </source>
</evidence>
<evidence type="ECO:0000313" key="3">
    <source>
        <dbReference type="Proteomes" id="UP000472335"/>
    </source>
</evidence>
<dbReference type="AlphaFoldDB" id="A0A6G4V6B9"/>
<keyword evidence="3" id="KW-1185">Reference proteome</keyword>
<accession>A0A6G4V6B9</accession>
<dbReference type="RefSeq" id="WP_165260463.1">
    <property type="nucleotide sequence ID" value="NZ_JAAKZY010000051.1"/>
</dbReference>
<name>A0A6G4V6B9_9ACTN</name>